<protein>
    <recommendedName>
        <fullName evidence="4">ATP/GTP-binding protein</fullName>
    </recommendedName>
</protein>
<feature type="region of interest" description="Disordered" evidence="1">
    <location>
        <begin position="1"/>
        <end position="25"/>
    </location>
</feature>
<name>A0ABP8XKT4_9MICO</name>
<organism evidence="2 3">
    <name type="scientific">Promicromonospora umidemergens</name>
    <dbReference type="NCBI Taxonomy" id="629679"/>
    <lineage>
        <taxon>Bacteria</taxon>
        <taxon>Bacillati</taxon>
        <taxon>Actinomycetota</taxon>
        <taxon>Actinomycetes</taxon>
        <taxon>Micrococcales</taxon>
        <taxon>Promicromonosporaceae</taxon>
        <taxon>Promicromonospora</taxon>
    </lineage>
</organism>
<dbReference type="Proteomes" id="UP001500843">
    <property type="component" value="Unassembled WGS sequence"/>
</dbReference>
<comment type="caution">
    <text evidence="2">The sequence shown here is derived from an EMBL/GenBank/DDBJ whole genome shotgun (WGS) entry which is preliminary data.</text>
</comment>
<gene>
    <name evidence="2" type="ORF">GCM10023198_33330</name>
</gene>
<keyword evidence="3" id="KW-1185">Reference proteome</keyword>
<feature type="compositionally biased region" description="Basic and acidic residues" evidence="1">
    <location>
        <begin position="1"/>
        <end position="11"/>
    </location>
</feature>
<evidence type="ECO:0000313" key="3">
    <source>
        <dbReference type="Proteomes" id="UP001500843"/>
    </source>
</evidence>
<evidence type="ECO:0008006" key="4">
    <source>
        <dbReference type="Google" id="ProtNLM"/>
    </source>
</evidence>
<accession>A0ABP8XKT4</accession>
<dbReference type="EMBL" id="BAABHM010000013">
    <property type="protein sequence ID" value="GAA4708096.1"/>
    <property type="molecule type" value="Genomic_DNA"/>
</dbReference>
<evidence type="ECO:0000256" key="1">
    <source>
        <dbReference type="SAM" id="MobiDB-lite"/>
    </source>
</evidence>
<proteinExistence type="predicted"/>
<sequence>MSRSANKDDGKPACVRTDGVKPQPVPCTSAHGIWQADAECYASATPSDPQPPQSSAVWQHFDENFGVGDEQGKVYDCYYPSTGQTALIYLFDPPTAAQAPPTPGEVAREALAKLDLRAVEIGMAPQPPATAVVGLPVWLWVDHPSEETFGPASASATVRGVTVTVTAKVTDVVWDLDDGTTLSCDAGTAYRAEFGATPSPDCGHVFLRESGTRPDGAYTVTATSTWTVEWAGAGQTGTIAMDPLVAQTQVIVAEGQVLVS</sequence>
<reference evidence="3" key="1">
    <citation type="journal article" date="2019" name="Int. J. Syst. Evol. Microbiol.">
        <title>The Global Catalogue of Microorganisms (GCM) 10K type strain sequencing project: providing services to taxonomists for standard genome sequencing and annotation.</title>
        <authorList>
            <consortium name="The Broad Institute Genomics Platform"/>
            <consortium name="The Broad Institute Genome Sequencing Center for Infectious Disease"/>
            <person name="Wu L."/>
            <person name="Ma J."/>
        </authorList>
    </citation>
    <scope>NUCLEOTIDE SEQUENCE [LARGE SCALE GENOMIC DNA]</scope>
    <source>
        <strain evidence="3">JCM 17975</strain>
    </source>
</reference>
<evidence type="ECO:0000313" key="2">
    <source>
        <dbReference type="EMBL" id="GAA4708096.1"/>
    </source>
</evidence>